<dbReference type="Pfam" id="PF07076">
    <property type="entry name" value="DUF1344"/>
    <property type="match status" value="1"/>
</dbReference>
<comment type="caution">
    <text evidence="2">The sequence shown here is derived from an EMBL/GenBank/DDBJ whole genome shotgun (WGS) entry which is preliminary data.</text>
</comment>
<evidence type="ECO:0000313" key="2">
    <source>
        <dbReference type="EMBL" id="MBB6355619.1"/>
    </source>
</evidence>
<feature type="signal peptide" evidence="1">
    <location>
        <begin position="1"/>
        <end position="20"/>
    </location>
</feature>
<dbReference type="Proteomes" id="UP000536262">
    <property type="component" value="Unassembled WGS sequence"/>
</dbReference>
<reference evidence="2 3" key="1">
    <citation type="submission" date="2020-08" db="EMBL/GenBank/DDBJ databases">
        <title>Genomic Encyclopedia of Type Strains, Phase IV (KMG-IV): sequencing the most valuable type-strain genomes for metagenomic binning, comparative biology and taxonomic classification.</title>
        <authorList>
            <person name="Goeker M."/>
        </authorList>
    </citation>
    <scope>NUCLEOTIDE SEQUENCE [LARGE SCALE GENOMIC DNA]</scope>
    <source>
        <strain evidence="2 3">DSM 7051</strain>
    </source>
</reference>
<dbReference type="RefSeq" id="WP_156381216.1">
    <property type="nucleotide sequence ID" value="NZ_BAABEG010000001.1"/>
</dbReference>
<keyword evidence="3" id="KW-1185">Reference proteome</keyword>
<organism evidence="2 3">
    <name type="scientific">Aminobacter aganoensis</name>
    <dbReference type="NCBI Taxonomy" id="83264"/>
    <lineage>
        <taxon>Bacteria</taxon>
        <taxon>Pseudomonadati</taxon>
        <taxon>Pseudomonadota</taxon>
        <taxon>Alphaproteobacteria</taxon>
        <taxon>Hyphomicrobiales</taxon>
        <taxon>Phyllobacteriaceae</taxon>
        <taxon>Aminobacter</taxon>
    </lineage>
</organism>
<dbReference type="InterPro" id="IPR009780">
    <property type="entry name" value="DUF1344"/>
</dbReference>
<evidence type="ECO:0000256" key="1">
    <source>
        <dbReference type="SAM" id="SignalP"/>
    </source>
</evidence>
<accession>A0A7X0KM30</accession>
<evidence type="ECO:0000313" key="3">
    <source>
        <dbReference type="Proteomes" id="UP000536262"/>
    </source>
</evidence>
<name>A0A7X0KM30_9HYPH</name>
<evidence type="ECO:0008006" key="4">
    <source>
        <dbReference type="Google" id="ProtNLM"/>
    </source>
</evidence>
<gene>
    <name evidence="2" type="ORF">GGR00_003423</name>
</gene>
<dbReference type="EMBL" id="JACHOU010000008">
    <property type="protein sequence ID" value="MBB6355619.1"/>
    <property type="molecule type" value="Genomic_DNA"/>
</dbReference>
<proteinExistence type="predicted"/>
<feature type="chain" id="PRO_5030836860" description="DUF1344 domain-containing protein" evidence="1">
    <location>
        <begin position="21"/>
        <end position="83"/>
    </location>
</feature>
<sequence>MRKLVLALGAAALMTGAAWAASADGVVKEFNKDTRVVTMEDGKSYTVPADVALPADLAAGMKVTVTTADDDATKVTALTMSAM</sequence>
<keyword evidence="1" id="KW-0732">Signal</keyword>
<protein>
    <recommendedName>
        <fullName evidence="4">DUF1344 domain-containing protein</fullName>
    </recommendedName>
</protein>
<dbReference type="AlphaFoldDB" id="A0A7X0KM30"/>